<dbReference type="EMBL" id="FQZV01000072">
    <property type="protein sequence ID" value="SHK09224.1"/>
    <property type="molecule type" value="Genomic_DNA"/>
</dbReference>
<dbReference type="STRING" id="1121919.SAMN02745975_03626"/>
<sequence>MIQKRILAFMLIVCISCFGLLPEMAFASDTVGIPKPCTLAQGTHEFYGDQVKALQKTSNNNSIINASLVRPVSVEVGDTVTTAVYMTLQGDSYGWEISMDDNIYTAPVETTVPETGKTKYKFNVEKMHTFFYIKGMQKMGQNYVSTTFRLVFTELTPDEEPTVPTEPIEPTEPTEPTEPVEPGLVMEDGSYIIHAVAKAANSDTISRTDENIEKPLRVDVKNGLVTVLMTYTGTMTNMEMSKDNVDFAGLSKASGSSSTYRLEMGTELLSQVYIKGQVPGMGNSWQTIRLVFHRDSLRIPDGNYTITATAKQSNSNTVSRTDDNIEKPLKLEVKDGNITAYLTFKESTMTDLQMSTDGEVSYANLSKAAGSNATYKLELGTKLLSHVHIKGYVEAMKRTVSFKLEFDKASFVKAEASNPGNSDSGVGGGAAPPPFTLPEVNTYKIENGEYTIHVDAKSLTSHERSRIDDRIVKPLKVEVKDGKVILYLTLRGNTIRDIQFRWTGVWFKEAPIHSQGDDTITYRLEMDKEMHSYIYVKGYVEAMDAWPEFGLFFAQNTLKKQEEIPPVAPVSEAVIDQNGFKIRVVQVEDSQLIEGRPLFRVSIEREELPLSHGKKALVSLPYTPRAEELKNVEKIVVYRVTEEGKLIVEPTGKYNSKTQSVEFKAGIGEGTYTIRYAEKSFKDLQNYDWAVKPVEALAAREIIKGMGEGSFSPQASIRRADFIIMLMKALGVEGKPTTNFTDVNPERYYADLVGMAKEMKIIRGDTNGSFRPEAPISRQEMFTIAANALRFIGGLNRTYNKNVLNQFADKDHISAYALDSAAALVSEGIIRGKGTSMDPKSNVRRAEAAVLIYGIYNYEEGNTQEESAEKLPVKVLPVEGTKTLSEGTHPIRITSLSADSNEPSRLNNAIENPGKVEVKDGILYGYLTLKRSLSDMSGLKISNNGGVSFEDAEVVLSETGKTTYRFKLDKLDQPVVASIYVEAMGASPKFRIAFDHNTTVQ</sequence>
<protein>
    <submittedName>
        <fullName evidence="8">S-layer homology domain-containing protein</fullName>
    </submittedName>
</protein>
<reference evidence="9" key="1">
    <citation type="submission" date="2016-11" db="EMBL/GenBank/DDBJ databases">
        <authorList>
            <person name="Varghese N."/>
            <person name="Submissions S."/>
        </authorList>
    </citation>
    <scope>NUCLEOTIDE SEQUENCE [LARGE SCALE GENOMIC DNA]</scope>
    <source>
        <strain evidence="9">DSM 17957</strain>
    </source>
</reference>
<dbReference type="Pfam" id="PF00395">
    <property type="entry name" value="SLH"/>
    <property type="match status" value="3"/>
</dbReference>
<feature type="domain" description="SLH" evidence="7">
    <location>
        <begin position="804"/>
        <end position="866"/>
    </location>
</feature>
<keyword evidence="9" id="KW-1185">Reference proteome</keyword>
<evidence type="ECO:0000256" key="1">
    <source>
        <dbReference type="ARBA" id="ARBA00004196"/>
    </source>
</evidence>
<dbReference type="PROSITE" id="PS51272">
    <property type="entry name" value="SLH"/>
    <property type="match status" value="3"/>
</dbReference>
<dbReference type="OrthoDB" id="1703838at2"/>
<organism evidence="8 9">
    <name type="scientific">Geosporobacter subterraneus DSM 17957</name>
    <dbReference type="NCBI Taxonomy" id="1121919"/>
    <lineage>
        <taxon>Bacteria</taxon>
        <taxon>Bacillati</taxon>
        <taxon>Bacillota</taxon>
        <taxon>Clostridia</taxon>
        <taxon>Peptostreptococcales</taxon>
        <taxon>Thermotaleaceae</taxon>
        <taxon>Geosporobacter</taxon>
    </lineage>
</organism>
<feature type="chain" id="PRO_5013110593" evidence="5">
    <location>
        <begin position="28"/>
        <end position="1001"/>
    </location>
</feature>
<dbReference type="SUPFAM" id="SSF158911">
    <property type="entry name" value="NEAT domain-like"/>
    <property type="match status" value="4"/>
</dbReference>
<evidence type="ECO:0000259" key="6">
    <source>
        <dbReference type="PROSITE" id="PS50978"/>
    </source>
</evidence>
<comment type="subcellular location">
    <subcellularLocation>
        <location evidence="1">Cell envelope</location>
    </subcellularLocation>
</comment>
<gene>
    <name evidence="8" type="ORF">SAMN02745975_03626</name>
</gene>
<proteinExistence type="predicted"/>
<dbReference type="InterPro" id="IPR001119">
    <property type="entry name" value="SLH_dom"/>
</dbReference>
<evidence type="ECO:0000256" key="3">
    <source>
        <dbReference type="ARBA" id="ARBA00022737"/>
    </source>
</evidence>
<evidence type="ECO:0000256" key="4">
    <source>
        <dbReference type="SAM" id="MobiDB-lite"/>
    </source>
</evidence>
<dbReference type="RefSeq" id="WP_110942592.1">
    <property type="nucleotide sequence ID" value="NZ_FQZV01000072.1"/>
</dbReference>
<evidence type="ECO:0000313" key="9">
    <source>
        <dbReference type="Proteomes" id="UP000184536"/>
    </source>
</evidence>
<dbReference type="Gene3D" id="2.60.40.1850">
    <property type="match status" value="4"/>
</dbReference>
<keyword evidence="3" id="KW-0677">Repeat</keyword>
<feature type="domain" description="NEAT" evidence="6">
    <location>
        <begin position="299"/>
        <end position="424"/>
    </location>
</feature>
<dbReference type="Proteomes" id="UP000184536">
    <property type="component" value="Unassembled WGS sequence"/>
</dbReference>
<dbReference type="Pfam" id="PF05031">
    <property type="entry name" value="NEAT"/>
    <property type="match status" value="2"/>
</dbReference>
<evidence type="ECO:0000256" key="2">
    <source>
        <dbReference type="ARBA" id="ARBA00022729"/>
    </source>
</evidence>
<dbReference type="GO" id="GO:0030313">
    <property type="term" value="C:cell envelope"/>
    <property type="evidence" value="ECO:0007669"/>
    <property type="project" value="UniProtKB-SubCell"/>
</dbReference>
<dbReference type="InterPro" id="IPR037250">
    <property type="entry name" value="NEAT_dom_sf"/>
</dbReference>
<feature type="domain" description="SLH" evidence="7">
    <location>
        <begin position="677"/>
        <end position="740"/>
    </location>
</feature>
<feature type="domain" description="SLH" evidence="7">
    <location>
        <begin position="741"/>
        <end position="799"/>
    </location>
</feature>
<keyword evidence="2 5" id="KW-0732">Signal</keyword>
<evidence type="ECO:0000313" key="8">
    <source>
        <dbReference type="EMBL" id="SHK09224.1"/>
    </source>
</evidence>
<feature type="region of interest" description="Disordered" evidence="4">
    <location>
        <begin position="158"/>
        <end position="180"/>
    </location>
</feature>
<dbReference type="InterPro" id="IPR006635">
    <property type="entry name" value="NEAT_dom"/>
</dbReference>
<dbReference type="SMART" id="SM00725">
    <property type="entry name" value="NEAT"/>
    <property type="match status" value="3"/>
</dbReference>
<name>A0A1M6PMQ0_9FIRM</name>
<evidence type="ECO:0000259" key="7">
    <source>
        <dbReference type="PROSITE" id="PS51272"/>
    </source>
</evidence>
<dbReference type="CDD" id="cd06920">
    <property type="entry name" value="NEAT"/>
    <property type="match status" value="2"/>
</dbReference>
<feature type="signal peptide" evidence="5">
    <location>
        <begin position="1"/>
        <end position="27"/>
    </location>
</feature>
<accession>A0A1M6PMQ0</accession>
<feature type="domain" description="NEAT" evidence="6">
    <location>
        <begin position="884"/>
        <end position="1001"/>
    </location>
</feature>
<evidence type="ECO:0000256" key="5">
    <source>
        <dbReference type="SAM" id="SignalP"/>
    </source>
</evidence>
<dbReference type="PROSITE" id="PS50978">
    <property type="entry name" value="NEAT"/>
    <property type="match status" value="2"/>
</dbReference>
<dbReference type="AlphaFoldDB" id="A0A1M6PMQ0"/>